<dbReference type="Gene3D" id="3.40.630.30">
    <property type="match status" value="1"/>
</dbReference>
<evidence type="ECO:0000256" key="3">
    <source>
        <dbReference type="ARBA" id="ARBA00021268"/>
    </source>
</evidence>
<evidence type="ECO:0000256" key="7">
    <source>
        <dbReference type="SAM" id="SignalP"/>
    </source>
</evidence>
<comment type="similarity">
    <text evidence="1">Belongs to the HAT1 family.</text>
</comment>
<dbReference type="STRING" id="1806994.A0A507C7X1"/>
<feature type="domain" description="Histone acetyl transferase HAT1 N-terminal" evidence="8">
    <location>
        <begin position="244"/>
        <end position="428"/>
    </location>
</feature>
<evidence type="ECO:0000256" key="1">
    <source>
        <dbReference type="ARBA" id="ARBA00010543"/>
    </source>
</evidence>
<keyword evidence="4" id="KW-0808">Transferase</keyword>
<evidence type="ECO:0000256" key="6">
    <source>
        <dbReference type="ARBA" id="ARBA00048017"/>
    </source>
</evidence>
<dbReference type="Gene3D" id="3.90.360.10">
    <property type="entry name" value="Histone acetyl transferase 1 (HAT1), N-terminal domain"/>
    <property type="match status" value="1"/>
</dbReference>
<reference evidence="9 10" key="1">
    <citation type="journal article" date="2019" name="Sci. Rep.">
        <title>Comparative genomics of chytrid fungi reveal insights into the obligate biotrophic and pathogenic lifestyle of Synchytrium endobioticum.</title>
        <authorList>
            <person name="van de Vossenberg B.T.L.H."/>
            <person name="Warris S."/>
            <person name="Nguyen H.D.T."/>
            <person name="van Gent-Pelzer M.P.E."/>
            <person name="Joly D.L."/>
            <person name="van de Geest H.C."/>
            <person name="Bonants P.J.M."/>
            <person name="Smith D.S."/>
            <person name="Levesque C.A."/>
            <person name="van der Lee T.A.J."/>
        </authorList>
    </citation>
    <scope>NUCLEOTIDE SEQUENCE [LARGE SCALE GENOMIC DNA]</scope>
    <source>
        <strain evidence="9 10">JEL517</strain>
    </source>
</reference>
<name>A0A507C7X1_9FUNG</name>
<feature type="chain" id="PRO_5021226782" description="Histone acetyltransferase type B catalytic subunit" evidence="7">
    <location>
        <begin position="18"/>
        <end position="662"/>
    </location>
</feature>
<evidence type="ECO:0000259" key="8">
    <source>
        <dbReference type="Pfam" id="PF10394"/>
    </source>
</evidence>
<dbReference type="GO" id="GO:0031509">
    <property type="term" value="P:subtelomeric heterochromatin formation"/>
    <property type="evidence" value="ECO:0007669"/>
    <property type="project" value="InterPro"/>
</dbReference>
<comment type="caution">
    <text evidence="9">The sequence shown here is derived from an EMBL/GenBank/DDBJ whole genome shotgun (WGS) entry which is preliminary data.</text>
</comment>
<dbReference type="GeneID" id="42004799"/>
<dbReference type="GO" id="GO:0005634">
    <property type="term" value="C:nucleus"/>
    <property type="evidence" value="ECO:0007669"/>
    <property type="project" value="InterPro"/>
</dbReference>
<dbReference type="InterPro" id="IPR017380">
    <property type="entry name" value="Hist_AcTrfase_B-typ_cat-su"/>
</dbReference>
<keyword evidence="7" id="KW-0732">Signal</keyword>
<evidence type="ECO:0000313" key="10">
    <source>
        <dbReference type="Proteomes" id="UP000319731"/>
    </source>
</evidence>
<feature type="signal peptide" evidence="7">
    <location>
        <begin position="1"/>
        <end position="17"/>
    </location>
</feature>
<dbReference type="InterPro" id="IPR019467">
    <property type="entry name" value="Hat1_N"/>
</dbReference>
<protein>
    <recommendedName>
        <fullName evidence="3">Histone acetyltransferase type B catalytic subunit</fullName>
        <ecNumber evidence="2">2.3.1.48</ecNumber>
    </recommendedName>
</protein>
<organism evidence="9 10">
    <name type="scientific">Synchytrium microbalum</name>
    <dbReference type="NCBI Taxonomy" id="1806994"/>
    <lineage>
        <taxon>Eukaryota</taxon>
        <taxon>Fungi</taxon>
        <taxon>Fungi incertae sedis</taxon>
        <taxon>Chytridiomycota</taxon>
        <taxon>Chytridiomycota incertae sedis</taxon>
        <taxon>Chytridiomycetes</taxon>
        <taxon>Synchytriales</taxon>
        <taxon>Synchytriaceae</taxon>
        <taxon>Synchytrium</taxon>
    </lineage>
</organism>
<dbReference type="SUPFAM" id="SSF55729">
    <property type="entry name" value="Acyl-CoA N-acyltransferases (Nat)"/>
    <property type="match status" value="1"/>
</dbReference>
<evidence type="ECO:0000313" key="9">
    <source>
        <dbReference type="EMBL" id="TPX33623.1"/>
    </source>
</evidence>
<comment type="catalytic activity">
    <reaction evidence="6">
        <text>L-lysyl-[protein] + acetyl-CoA = N(6)-acetyl-L-lysyl-[protein] + CoA + H(+)</text>
        <dbReference type="Rhea" id="RHEA:45948"/>
        <dbReference type="Rhea" id="RHEA-COMP:9752"/>
        <dbReference type="Rhea" id="RHEA-COMP:10731"/>
        <dbReference type="ChEBI" id="CHEBI:15378"/>
        <dbReference type="ChEBI" id="CHEBI:29969"/>
        <dbReference type="ChEBI" id="CHEBI:57287"/>
        <dbReference type="ChEBI" id="CHEBI:57288"/>
        <dbReference type="ChEBI" id="CHEBI:61930"/>
        <dbReference type="EC" id="2.3.1.48"/>
    </reaction>
</comment>
<dbReference type="InterPro" id="IPR016181">
    <property type="entry name" value="Acyl_CoA_acyltransferase"/>
</dbReference>
<accession>A0A507C7X1</accession>
<dbReference type="PANTHER" id="PTHR12046">
    <property type="entry name" value="HISTONE ACETYLTRANSFERASE TYPE B CATALYTIC SUBUNIT"/>
    <property type="match status" value="1"/>
</dbReference>
<gene>
    <name evidence="9" type="ORF">SmJEL517_g03574</name>
</gene>
<sequence>MLSKILITLLAASTALASPDLYGKGYYENDFYGKGVYHDGYYKSPKVFEKDVLVEKKIFPEERVEIYGPLIDVLKTEAEFKSMKYPAVVYPKVAQKEEFYEEHLDVTYLEKYPPKPQGTILFPSEYAKYETKSEGPFVPLFKTRKVYADVFEKQFVCPKFEKTIYIRIPGKCACDPVSIHPKLLRATEYPLHLDGSFGDHHGDDDVTVWETMGPAFSRRVARNDAHLPRGDITISRPVDDLTSWLCDSNNATHIRLVHSSGHDEGMKELFDLNNMNDRMRSGLLVTLIFIDFHPEFTYTIFGDDQRIFGFKDLIIKLHFAAGSLYTYLDISFTKQIKTSPTQPAYADDVIGTLRSHMPPGMTNNLDAFMKRVQEDEATFKPHGRKMHEYTPKKGDSDSVFEIYHATFADRGFKEYHERMRLFAIFYIEGAVNLKEDEKWECFVTYEKRNDGSRDSYTLVGYSTCYPFYCYPDGVRMSISQFLILPPYQGHGHGGSLYDFLYQEFSSRNSPIDFGSMTSWSQMPVREISVEDPNESFQLMRDRRDVRLARKVNMFEGLNPPASFASINEAVRRYKLSKLQGNRTYDLFMFSSLPTSTKQDSPLTKAYRLHVKKRLYLKNIDKMLGATPADVKKRLQLSYDGLATEYRLQLDPNTWKTPVEEEI</sequence>
<keyword evidence="5" id="KW-0012">Acyltransferase</keyword>
<dbReference type="GO" id="GO:0004402">
    <property type="term" value="F:histone acetyltransferase activity"/>
    <property type="evidence" value="ECO:0007669"/>
    <property type="project" value="InterPro"/>
</dbReference>
<dbReference type="Pfam" id="PF10394">
    <property type="entry name" value="Hat1_N"/>
    <property type="match status" value="1"/>
</dbReference>
<dbReference type="CDD" id="cd04301">
    <property type="entry name" value="NAT_SF"/>
    <property type="match status" value="1"/>
</dbReference>
<dbReference type="AlphaFoldDB" id="A0A507C7X1"/>
<evidence type="ECO:0000256" key="2">
    <source>
        <dbReference type="ARBA" id="ARBA00013184"/>
    </source>
</evidence>
<evidence type="ECO:0000256" key="5">
    <source>
        <dbReference type="ARBA" id="ARBA00023315"/>
    </source>
</evidence>
<dbReference type="EMBL" id="QEAO01000019">
    <property type="protein sequence ID" value="TPX33623.1"/>
    <property type="molecule type" value="Genomic_DNA"/>
</dbReference>
<dbReference type="OrthoDB" id="10253098at2759"/>
<keyword evidence="10" id="KW-1185">Reference proteome</keyword>
<dbReference type="InterPro" id="IPR037113">
    <property type="entry name" value="Hat1_N_sf"/>
</dbReference>
<proteinExistence type="inferred from homology"/>
<evidence type="ECO:0000256" key="4">
    <source>
        <dbReference type="ARBA" id="ARBA00022679"/>
    </source>
</evidence>
<dbReference type="Proteomes" id="UP000319731">
    <property type="component" value="Unassembled WGS sequence"/>
</dbReference>
<dbReference type="EC" id="2.3.1.48" evidence="2"/>
<dbReference type="RefSeq" id="XP_031024565.1">
    <property type="nucleotide sequence ID" value="XM_031169502.1"/>
</dbReference>
<dbReference type="GO" id="GO:0000781">
    <property type="term" value="C:chromosome, telomeric region"/>
    <property type="evidence" value="ECO:0007669"/>
    <property type="project" value="GOC"/>
</dbReference>